<evidence type="ECO:0000256" key="4">
    <source>
        <dbReference type="SAM" id="Coils"/>
    </source>
</evidence>
<gene>
    <name evidence="6" type="ORF">BJ508DRAFT_315020</name>
</gene>
<feature type="domain" description="NACHT" evidence="5">
    <location>
        <begin position="187"/>
        <end position="337"/>
    </location>
</feature>
<dbReference type="InterPro" id="IPR011048">
    <property type="entry name" value="Haem_d1_sf"/>
</dbReference>
<dbReference type="SUPFAM" id="SSF51004">
    <property type="entry name" value="C-terminal (heme d1) domain of cytochrome cd1-nitrite reductase"/>
    <property type="match status" value="1"/>
</dbReference>
<name>A0A3N4HJI6_ASCIM</name>
<dbReference type="InterPro" id="IPR015943">
    <property type="entry name" value="WD40/YVTN_repeat-like_dom_sf"/>
</dbReference>
<accession>A0A3N4HJI6</accession>
<dbReference type="SUPFAM" id="SSF50978">
    <property type="entry name" value="WD40 repeat-like"/>
    <property type="match status" value="1"/>
</dbReference>
<dbReference type="SUPFAM" id="SSF52540">
    <property type="entry name" value="P-loop containing nucleoside triphosphate hydrolases"/>
    <property type="match status" value="1"/>
</dbReference>
<dbReference type="Proteomes" id="UP000275078">
    <property type="component" value="Unassembled WGS sequence"/>
</dbReference>
<reference evidence="6 7" key="1">
    <citation type="journal article" date="2018" name="Nat. Ecol. Evol.">
        <title>Pezizomycetes genomes reveal the molecular basis of ectomycorrhizal truffle lifestyle.</title>
        <authorList>
            <person name="Murat C."/>
            <person name="Payen T."/>
            <person name="Noel B."/>
            <person name="Kuo A."/>
            <person name="Morin E."/>
            <person name="Chen J."/>
            <person name="Kohler A."/>
            <person name="Krizsan K."/>
            <person name="Balestrini R."/>
            <person name="Da Silva C."/>
            <person name="Montanini B."/>
            <person name="Hainaut M."/>
            <person name="Levati E."/>
            <person name="Barry K.W."/>
            <person name="Belfiori B."/>
            <person name="Cichocki N."/>
            <person name="Clum A."/>
            <person name="Dockter R.B."/>
            <person name="Fauchery L."/>
            <person name="Guy J."/>
            <person name="Iotti M."/>
            <person name="Le Tacon F."/>
            <person name="Lindquist E.A."/>
            <person name="Lipzen A."/>
            <person name="Malagnac F."/>
            <person name="Mello A."/>
            <person name="Molinier V."/>
            <person name="Miyauchi S."/>
            <person name="Poulain J."/>
            <person name="Riccioni C."/>
            <person name="Rubini A."/>
            <person name="Sitrit Y."/>
            <person name="Splivallo R."/>
            <person name="Traeger S."/>
            <person name="Wang M."/>
            <person name="Zifcakova L."/>
            <person name="Wipf D."/>
            <person name="Zambonelli A."/>
            <person name="Paolocci F."/>
            <person name="Nowrousian M."/>
            <person name="Ottonello S."/>
            <person name="Baldrian P."/>
            <person name="Spatafora J.W."/>
            <person name="Henrissat B."/>
            <person name="Nagy L.G."/>
            <person name="Aury J.M."/>
            <person name="Wincker P."/>
            <person name="Grigoriev I.V."/>
            <person name="Bonfante P."/>
            <person name="Martin F.M."/>
        </authorList>
    </citation>
    <scope>NUCLEOTIDE SEQUENCE [LARGE SCALE GENOMIC DNA]</scope>
    <source>
        <strain evidence="6 7">RN42</strain>
    </source>
</reference>
<evidence type="ECO:0000259" key="5">
    <source>
        <dbReference type="PROSITE" id="PS50837"/>
    </source>
</evidence>
<dbReference type="PROSITE" id="PS00678">
    <property type="entry name" value="WD_REPEATS_1"/>
    <property type="match status" value="1"/>
</dbReference>
<dbReference type="STRING" id="1160509.A0A3N4HJI6"/>
<dbReference type="Pfam" id="PF24883">
    <property type="entry name" value="NPHP3_N"/>
    <property type="match status" value="1"/>
</dbReference>
<sequence>MAAIGEAASIIAVVQLGERVLLLCGTYFQEVKGAKDDIAQLSKEVKSLKDALEKHRDIFGIVEPEIFKDIVEDSLEKLRGLEEQLNPETRRKKPSKFSLSKRLKWPFKSGEVQKTVQALHRNTTTLLVQIQAVRDLEDKVEKLRYCAEAVHCNDPSAKRARCLDNTRVTLLQHIHAWTKKKEAEAACIFWLRGWAGTGKSTISLTLADAASKDGTIVASFFFARNRGEQSQAKFLITTIAKQLANKDRDLKRLIGSAVAKNPEAPVTNLRSQWSELIVRPLESLQNLATQTRPILIIIDALDECEEQNDVQTLLELLPDLARLQSVNVRVFLTSRPDLHIKAKVNAVPMSQRTEFTLHDIEKEIIDEDIKRLFLHRFQRIKDLEEAEIEEEGWPGEGSISTLVERASGLFIYADTVCRFIEQFGARLSSPEDSLSILLERTSFSGMQSSPHSELDLIYSEILNTSIQLKDATVYEKFKKIIGPVVVILDTVGISTLASLLGFKEKDVKVVLNRLTSLLDISTTDKVRDSIRLIHPSFRDFLLDSERSPAHISIKEGEVHQQLLAGCLTVMREQLKKNCCGLEKLNTSILSLKREGLYEDLVERFSAELRYSCKYWFQHILRGQVVLSDGDNVHQFLKTHLLQWIETLSFLGADTLAAGITGIVHLERFACFNKTSSEAIKALLYDAKRFLWYFQEIIERCPLQLYSSALIFAPETSIVRNLYQSMLPECIDKKPVMKESWDACIIDKQIVKDMGECAGMSFSPDGRTLVVLAVGRNQGGAGTYGTAFDLLIGAESQFLDIPNEGLSDPKDCCYGWNCCNVEFLPSGEEFMVLAGSGVQVWNVSKGICVQKYESEKWKFLGLSISPSGKSVALTDNCGRLVLWDGTDEGARDCSLAPRDPQWADPRFPQIPPRIRTLADPCTMHDDTNFTKHPYEYPTHCISCFSPSGRLFASVFNSTELNIYEVKTGTRLYSLQVRLYCKSSTKVNDVLRFTKDEKLLVSITSDGCLTVWDMRTGREQQRTLLCDPAENEPLEIATLTVSPDCDQIFFTRTAAYGTSDNIDGMAHLYRLTPDSETLFRRVTVDIPARLFTFGGVVEAEANFSRFSPDGKFLAVYYGTVETRLLVFDLALAMKIGSVGEAFSFGEIDRTRREPMHRACTVCNGENEICDDTDDPKTPPRGLVNYEFLLDGEMVFKYYTKFRYEPDGSGVGWYEPAQPISTWDLAQGKPCRAELATWLLHLKRKGLSAKPVSPDGRIIYAVEKNGTIHVFDKQGKDSGPALEYMACFCRVLRSRPLQYSVFSPDTRKIGVINRDGDVEVWENTCQADDVRCEILEEHAFAYSIHRRLAKKNGARRQLLFSPDGKILVDIILRYLDIKAAGKQLHEVLPESGSDSEDSTDYDSEFEDPSCSIIVWDAETGTSLQVMERDSNCWMAVFPTDTIGVQTEESESSLTPQSLLTFHIGADERGPLGQAAILWDVMTGDILKTGATAMSSQGLEHMHKLEIHRTHLMLEKLDPPRILSLFEFQLAMAQSTVESYADFLSFVTAFPNEVTSTRCFSSEQNFFVDCPVLWRSHSYNGFWDPAKITLGDPEAEWDELDSDEGSCPCSSQSESEHHVPVPITLAPEDCDWVVWQESVHIWVPPVLRPRQERKDITGPLLWFKRAAPKTEFGSWIESLRHIGSNHITIIPESYREQPYRITFKKEQHISNVYVREFTN</sequence>
<dbReference type="PROSITE" id="PS50082">
    <property type="entry name" value="WD_REPEATS_2"/>
    <property type="match status" value="1"/>
</dbReference>
<dbReference type="InterPro" id="IPR036322">
    <property type="entry name" value="WD40_repeat_dom_sf"/>
</dbReference>
<dbReference type="PANTHER" id="PTHR10039:SF17">
    <property type="entry name" value="FUNGAL STAND N-TERMINAL GOODBYE DOMAIN-CONTAINING PROTEIN-RELATED"/>
    <property type="match status" value="1"/>
</dbReference>
<evidence type="ECO:0000256" key="3">
    <source>
        <dbReference type="PROSITE-ProRule" id="PRU00221"/>
    </source>
</evidence>
<dbReference type="PANTHER" id="PTHR10039">
    <property type="entry name" value="AMELOGENIN"/>
    <property type="match status" value="1"/>
</dbReference>
<keyword evidence="1 3" id="KW-0853">WD repeat</keyword>
<keyword evidence="7" id="KW-1185">Reference proteome</keyword>
<keyword evidence="2" id="KW-0677">Repeat</keyword>
<evidence type="ECO:0000256" key="2">
    <source>
        <dbReference type="ARBA" id="ARBA00022737"/>
    </source>
</evidence>
<protein>
    <recommendedName>
        <fullName evidence="5">NACHT domain-containing protein</fullName>
    </recommendedName>
</protein>
<dbReference type="InterPro" id="IPR056884">
    <property type="entry name" value="NPHP3-like_N"/>
</dbReference>
<keyword evidence="4" id="KW-0175">Coiled coil</keyword>
<evidence type="ECO:0000313" key="7">
    <source>
        <dbReference type="Proteomes" id="UP000275078"/>
    </source>
</evidence>
<dbReference type="OrthoDB" id="674604at2759"/>
<feature type="repeat" description="WD" evidence="3">
    <location>
        <begin position="989"/>
        <end position="1020"/>
    </location>
</feature>
<dbReference type="InterPro" id="IPR019775">
    <property type="entry name" value="WD40_repeat_CS"/>
</dbReference>
<dbReference type="InterPro" id="IPR001680">
    <property type="entry name" value="WD40_rpt"/>
</dbReference>
<dbReference type="InterPro" id="IPR027417">
    <property type="entry name" value="P-loop_NTPase"/>
</dbReference>
<evidence type="ECO:0000313" key="6">
    <source>
        <dbReference type="EMBL" id="RPA72110.1"/>
    </source>
</evidence>
<dbReference type="PROSITE" id="PS50837">
    <property type="entry name" value="NACHT"/>
    <property type="match status" value="1"/>
</dbReference>
<dbReference type="Gene3D" id="3.40.50.300">
    <property type="entry name" value="P-loop containing nucleotide triphosphate hydrolases"/>
    <property type="match status" value="1"/>
</dbReference>
<dbReference type="EMBL" id="ML119879">
    <property type="protein sequence ID" value="RPA72110.1"/>
    <property type="molecule type" value="Genomic_DNA"/>
</dbReference>
<dbReference type="InterPro" id="IPR007111">
    <property type="entry name" value="NACHT_NTPase"/>
</dbReference>
<dbReference type="Gene3D" id="2.130.10.10">
    <property type="entry name" value="YVTN repeat-like/Quinoprotein amine dehydrogenase"/>
    <property type="match status" value="3"/>
</dbReference>
<organism evidence="6 7">
    <name type="scientific">Ascobolus immersus RN42</name>
    <dbReference type="NCBI Taxonomy" id="1160509"/>
    <lineage>
        <taxon>Eukaryota</taxon>
        <taxon>Fungi</taxon>
        <taxon>Dikarya</taxon>
        <taxon>Ascomycota</taxon>
        <taxon>Pezizomycotina</taxon>
        <taxon>Pezizomycetes</taxon>
        <taxon>Pezizales</taxon>
        <taxon>Ascobolaceae</taxon>
        <taxon>Ascobolus</taxon>
    </lineage>
</organism>
<feature type="coiled-coil region" evidence="4">
    <location>
        <begin position="31"/>
        <end position="58"/>
    </location>
</feature>
<proteinExistence type="predicted"/>
<evidence type="ECO:0000256" key="1">
    <source>
        <dbReference type="ARBA" id="ARBA00022574"/>
    </source>
</evidence>